<dbReference type="EMBL" id="KE145364">
    <property type="protein sequence ID" value="EPE30319.1"/>
    <property type="molecule type" value="Genomic_DNA"/>
</dbReference>
<evidence type="ECO:0000256" key="3">
    <source>
        <dbReference type="ARBA" id="ARBA00023002"/>
    </source>
</evidence>
<dbReference type="Pfam" id="PF00106">
    <property type="entry name" value="adh_short"/>
    <property type="match status" value="1"/>
</dbReference>
<evidence type="ECO:0000256" key="2">
    <source>
        <dbReference type="ARBA" id="ARBA00022857"/>
    </source>
</evidence>
<dbReference type="eggNOG" id="KOG1205">
    <property type="taxonomic scope" value="Eukaryota"/>
</dbReference>
<dbReference type="InterPro" id="IPR002347">
    <property type="entry name" value="SDR_fam"/>
</dbReference>
<gene>
    <name evidence="4" type="ORF">GLAREA_13042</name>
</gene>
<protein>
    <submittedName>
        <fullName evidence="4">NAD(P)-binding Rossmann-fold containing protein</fullName>
    </submittedName>
</protein>
<sequence>MQESHPDFYTYPFSFTKTLRRDPYPFVAAEKPGNSAGGKIIVVTGAGSGIGAAAAKVWARANATGIVIIGRRLPELEKVRDEIAGLNKETKVLVVSADISIEEDVKSLFAKIQDTFGRGADVLLNNASVLNDGKKFGEGSLGEWWSTIDINTKGTALMIHYYINSQPDPKNPVGTVICVLSARVGFTMPTGSGYNVSKMATQVLVEHVQAEYPTLRTFTTMPGVVLSDMTNDYWKTYAKDHADLTGLQALYLAQPRADYLKGLMVSVNWDLEVMEAHKEEIVEGKLLRHTWIASLPFYGGSGLGA</sequence>
<dbReference type="PROSITE" id="PS00061">
    <property type="entry name" value="ADH_SHORT"/>
    <property type="match status" value="1"/>
</dbReference>
<keyword evidence="5" id="KW-1185">Reference proteome</keyword>
<keyword evidence="3" id="KW-0560">Oxidoreductase</keyword>
<dbReference type="InterPro" id="IPR020904">
    <property type="entry name" value="Sc_DH/Rdtase_CS"/>
</dbReference>
<keyword evidence="2" id="KW-0521">NADP</keyword>
<dbReference type="PANTHER" id="PTHR43115:SF4">
    <property type="entry name" value="DEHYDROGENASE_REDUCTASE SDR FAMILY MEMBER 11"/>
    <property type="match status" value="1"/>
</dbReference>
<dbReference type="GeneID" id="19472082"/>
<dbReference type="OMA" id="ITKSAGC"/>
<evidence type="ECO:0000313" key="5">
    <source>
        <dbReference type="Proteomes" id="UP000016922"/>
    </source>
</evidence>
<dbReference type="SUPFAM" id="SSF51735">
    <property type="entry name" value="NAD(P)-binding Rossmann-fold domains"/>
    <property type="match status" value="1"/>
</dbReference>
<dbReference type="AlphaFoldDB" id="S3CZL1"/>
<dbReference type="PANTHER" id="PTHR43115">
    <property type="entry name" value="DEHYDROGENASE/REDUCTASE SDR FAMILY MEMBER 11"/>
    <property type="match status" value="1"/>
</dbReference>
<dbReference type="CDD" id="cd05233">
    <property type="entry name" value="SDR_c"/>
    <property type="match status" value="1"/>
</dbReference>
<accession>S3CZL1</accession>
<reference evidence="4 5" key="1">
    <citation type="journal article" date="2013" name="BMC Genomics">
        <title>Genomics-driven discovery of the pneumocandin biosynthetic gene cluster in the fungus Glarea lozoyensis.</title>
        <authorList>
            <person name="Chen L."/>
            <person name="Yue Q."/>
            <person name="Zhang X."/>
            <person name="Xiang M."/>
            <person name="Wang C."/>
            <person name="Li S."/>
            <person name="Che Y."/>
            <person name="Ortiz-Lopez F.J."/>
            <person name="Bills G.F."/>
            <person name="Liu X."/>
            <person name="An Z."/>
        </authorList>
    </citation>
    <scope>NUCLEOTIDE SEQUENCE [LARGE SCALE GENOMIC DNA]</scope>
    <source>
        <strain evidence="5">ATCC 20868 / MF5171</strain>
    </source>
</reference>
<dbReference type="RefSeq" id="XP_008082712.1">
    <property type="nucleotide sequence ID" value="XM_008084521.1"/>
</dbReference>
<organism evidence="4 5">
    <name type="scientific">Glarea lozoyensis (strain ATCC 20868 / MF5171)</name>
    <dbReference type="NCBI Taxonomy" id="1116229"/>
    <lineage>
        <taxon>Eukaryota</taxon>
        <taxon>Fungi</taxon>
        <taxon>Dikarya</taxon>
        <taxon>Ascomycota</taxon>
        <taxon>Pezizomycotina</taxon>
        <taxon>Leotiomycetes</taxon>
        <taxon>Helotiales</taxon>
        <taxon>Helotiaceae</taxon>
        <taxon>Glarea</taxon>
    </lineage>
</organism>
<evidence type="ECO:0000256" key="1">
    <source>
        <dbReference type="ARBA" id="ARBA00006484"/>
    </source>
</evidence>
<proteinExistence type="inferred from homology"/>
<dbReference type="Gene3D" id="3.40.50.720">
    <property type="entry name" value="NAD(P)-binding Rossmann-like Domain"/>
    <property type="match status" value="1"/>
</dbReference>
<dbReference type="InterPro" id="IPR036291">
    <property type="entry name" value="NAD(P)-bd_dom_sf"/>
</dbReference>
<dbReference type="OrthoDB" id="1933717at2759"/>
<dbReference type="PRINTS" id="PR00081">
    <property type="entry name" value="GDHRDH"/>
</dbReference>
<dbReference type="GO" id="GO:0016491">
    <property type="term" value="F:oxidoreductase activity"/>
    <property type="evidence" value="ECO:0007669"/>
    <property type="project" value="UniProtKB-KW"/>
</dbReference>
<dbReference type="HOGENOM" id="CLU_010194_8_0_1"/>
<comment type="similarity">
    <text evidence="1">Belongs to the short-chain dehydrogenases/reductases (SDR) family.</text>
</comment>
<name>S3CZL1_GLAL2</name>
<evidence type="ECO:0000313" key="4">
    <source>
        <dbReference type="EMBL" id="EPE30319.1"/>
    </source>
</evidence>
<dbReference type="KEGG" id="glz:GLAREA_13042"/>
<dbReference type="Proteomes" id="UP000016922">
    <property type="component" value="Unassembled WGS sequence"/>
</dbReference>